<comment type="caution">
    <text evidence="3">The sequence shown here is derived from an EMBL/GenBank/DDBJ whole genome shotgun (WGS) entry which is preliminary data.</text>
</comment>
<dbReference type="Proteomes" id="UP001054252">
    <property type="component" value="Unassembled WGS sequence"/>
</dbReference>
<proteinExistence type="predicted"/>
<name>A0AAV5LG73_9ROSI</name>
<feature type="region of interest" description="Disordered" evidence="1">
    <location>
        <begin position="105"/>
        <end position="140"/>
    </location>
</feature>
<evidence type="ECO:0000256" key="1">
    <source>
        <dbReference type="SAM" id="MobiDB-lite"/>
    </source>
</evidence>
<keyword evidence="4" id="KW-1185">Reference proteome</keyword>
<evidence type="ECO:0000313" key="4">
    <source>
        <dbReference type="Proteomes" id="UP001054252"/>
    </source>
</evidence>
<dbReference type="Pfam" id="PF12579">
    <property type="entry name" value="DUF3755"/>
    <property type="match status" value="1"/>
</dbReference>
<dbReference type="Pfam" id="PF00249">
    <property type="entry name" value="Myb_DNA-binding"/>
    <property type="match status" value="1"/>
</dbReference>
<dbReference type="Gene3D" id="1.10.10.60">
    <property type="entry name" value="Homeodomain-like"/>
    <property type="match status" value="1"/>
</dbReference>
<dbReference type="AlphaFoldDB" id="A0AAV5LG73"/>
<organism evidence="3 4">
    <name type="scientific">Rubroshorea leprosula</name>
    <dbReference type="NCBI Taxonomy" id="152421"/>
    <lineage>
        <taxon>Eukaryota</taxon>
        <taxon>Viridiplantae</taxon>
        <taxon>Streptophyta</taxon>
        <taxon>Embryophyta</taxon>
        <taxon>Tracheophyta</taxon>
        <taxon>Spermatophyta</taxon>
        <taxon>Magnoliopsida</taxon>
        <taxon>eudicotyledons</taxon>
        <taxon>Gunneridae</taxon>
        <taxon>Pentapetalae</taxon>
        <taxon>rosids</taxon>
        <taxon>malvids</taxon>
        <taxon>Malvales</taxon>
        <taxon>Dipterocarpaceae</taxon>
        <taxon>Rubroshorea</taxon>
    </lineage>
</organism>
<dbReference type="SUPFAM" id="SSF46689">
    <property type="entry name" value="Homeodomain-like"/>
    <property type="match status" value="1"/>
</dbReference>
<gene>
    <name evidence="3" type="ORF">SLEP1_g44456</name>
</gene>
<accession>A0AAV5LG73</accession>
<protein>
    <recommendedName>
        <fullName evidence="2">Myb-like domain-containing protein</fullName>
    </recommendedName>
</protein>
<feature type="compositionally biased region" description="Polar residues" evidence="1">
    <location>
        <begin position="122"/>
        <end position="131"/>
    </location>
</feature>
<sequence>MANSSGDRQEQANQGASTFFTGTNPTNGNLASDCSAFSMKHDPGISMEWTVEEQVILEEGIKKYASEPSVSRYAKIAIHLPNKTVRDVALRSRWMTKKEINKRRKEEYNLSKKGRDRRERVLNSSAKSSHFGSHVPHGSTMIPPNFDDGISYKAIGGVTGELLQQNTQAINQISANIAALKLEDNINLFCQIHSNILKIMNNMNEPSDFMRQMPQLPVKLNEELANIFLPPPTTFPP</sequence>
<dbReference type="InterPro" id="IPR009057">
    <property type="entry name" value="Homeodomain-like_sf"/>
</dbReference>
<feature type="compositionally biased region" description="Polar residues" evidence="1">
    <location>
        <begin position="1"/>
        <end position="17"/>
    </location>
</feature>
<feature type="domain" description="Myb-like" evidence="2">
    <location>
        <begin position="45"/>
        <end position="100"/>
    </location>
</feature>
<dbReference type="PANTHER" id="PTHR14000">
    <property type="entry name" value="FINGER CCCH DOMAIN PROTEIN, PUTATIVE (DUF3755)-RELATED"/>
    <property type="match status" value="1"/>
</dbReference>
<dbReference type="InterPro" id="IPR001005">
    <property type="entry name" value="SANT/Myb"/>
</dbReference>
<dbReference type="PANTHER" id="PTHR14000:SF45">
    <property type="entry name" value="FINGER CCCH DOMAIN PROTEIN, PUTATIVE (DUF3755)-RELATED"/>
    <property type="match status" value="1"/>
</dbReference>
<evidence type="ECO:0000313" key="3">
    <source>
        <dbReference type="EMBL" id="GKV36310.1"/>
    </source>
</evidence>
<reference evidence="3 4" key="1">
    <citation type="journal article" date="2021" name="Commun. Biol.">
        <title>The genome of Shorea leprosula (Dipterocarpaceae) highlights the ecological relevance of drought in aseasonal tropical rainforests.</title>
        <authorList>
            <person name="Ng K.K.S."/>
            <person name="Kobayashi M.J."/>
            <person name="Fawcett J.A."/>
            <person name="Hatakeyama M."/>
            <person name="Paape T."/>
            <person name="Ng C.H."/>
            <person name="Ang C.C."/>
            <person name="Tnah L.H."/>
            <person name="Lee C.T."/>
            <person name="Nishiyama T."/>
            <person name="Sese J."/>
            <person name="O'Brien M.J."/>
            <person name="Copetti D."/>
            <person name="Mohd Noor M.I."/>
            <person name="Ong R.C."/>
            <person name="Putra M."/>
            <person name="Sireger I.Z."/>
            <person name="Indrioko S."/>
            <person name="Kosugi Y."/>
            <person name="Izuno A."/>
            <person name="Isagi Y."/>
            <person name="Lee S.L."/>
            <person name="Shimizu K.K."/>
        </authorList>
    </citation>
    <scope>NUCLEOTIDE SEQUENCE [LARGE SCALE GENOMIC DNA]</scope>
    <source>
        <strain evidence="3">214</strain>
    </source>
</reference>
<evidence type="ECO:0000259" key="2">
    <source>
        <dbReference type="SMART" id="SM00717"/>
    </source>
</evidence>
<dbReference type="EMBL" id="BPVZ01000115">
    <property type="protein sequence ID" value="GKV36310.1"/>
    <property type="molecule type" value="Genomic_DNA"/>
</dbReference>
<dbReference type="CDD" id="cd00167">
    <property type="entry name" value="SANT"/>
    <property type="match status" value="1"/>
</dbReference>
<dbReference type="SMART" id="SM00717">
    <property type="entry name" value="SANT"/>
    <property type="match status" value="1"/>
</dbReference>
<feature type="region of interest" description="Disordered" evidence="1">
    <location>
        <begin position="1"/>
        <end position="25"/>
    </location>
</feature>
<dbReference type="InterPro" id="IPR022228">
    <property type="entry name" value="DUF3755"/>
</dbReference>